<reference evidence="3 4" key="1">
    <citation type="submission" date="2024-01" db="EMBL/GenBank/DDBJ databases">
        <title>The genome sequence of Erythrobacteraceae sp. strain 1XM1-14.</title>
        <authorList>
            <person name="Liu Y."/>
        </authorList>
    </citation>
    <scope>NUCLEOTIDE SEQUENCE [LARGE SCALE GENOMIC DNA]</scope>
    <source>
        <strain evidence="3 4">1XM1-14</strain>
    </source>
</reference>
<accession>A0ABU7GH52</accession>
<evidence type="ECO:0000256" key="2">
    <source>
        <dbReference type="ARBA" id="ARBA00022679"/>
    </source>
</evidence>
<name>A0ABU7GH52_9SPHN</name>
<sequence length="249" mass="27001">MSQPRVPQIFAGKRRDARAARAKALATREGAANWLYEELQRDVLERLDFMRFEPARALVTGHAAEGLAAQLQARVADVATPTSPDEEQPIVGAPYDLIVSHARLDTVNDLPGALLHLRNALAPGGLAIAQFPGAGSLSALRQVMLAADGERPAARLHPQIDDRAAAALMQRAGFAKQVVDTHRMTVRYRSFDRLITDLREQALTSVLVSPAPYVGKAGLARAKAALEAMKDQEGKVAETFQILTLTGWR</sequence>
<dbReference type="PANTHER" id="PTHR13090:SF1">
    <property type="entry name" value="ARGININE-HYDROXYLASE NDUFAF5, MITOCHONDRIAL"/>
    <property type="match status" value="1"/>
</dbReference>
<evidence type="ECO:0000313" key="4">
    <source>
        <dbReference type="Proteomes" id="UP001343492"/>
    </source>
</evidence>
<evidence type="ECO:0000256" key="1">
    <source>
        <dbReference type="ARBA" id="ARBA00022603"/>
    </source>
</evidence>
<dbReference type="GO" id="GO:0008168">
    <property type="term" value="F:methyltransferase activity"/>
    <property type="evidence" value="ECO:0007669"/>
    <property type="project" value="UniProtKB-KW"/>
</dbReference>
<dbReference type="Pfam" id="PF13489">
    <property type="entry name" value="Methyltransf_23"/>
    <property type="match status" value="1"/>
</dbReference>
<dbReference type="RefSeq" id="WP_354145483.1">
    <property type="nucleotide sequence ID" value="NZ_JAZDQV010000014.1"/>
</dbReference>
<dbReference type="Proteomes" id="UP001343492">
    <property type="component" value="Unassembled WGS sequence"/>
</dbReference>
<keyword evidence="2" id="KW-0808">Transferase</keyword>
<keyword evidence="1 3" id="KW-0489">Methyltransferase</keyword>
<dbReference type="PANTHER" id="PTHR13090">
    <property type="entry name" value="ARGININE-HYDROXYLASE NDUFAF5, MITOCHONDRIAL"/>
    <property type="match status" value="1"/>
</dbReference>
<evidence type="ECO:0000313" key="3">
    <source>
        <dbReference type="EMBL" id="MEE1878420.1"/>
    </source>
</evidence>
<dbReference type="Gene3D" id="3.40.50.150">
    <property type="entry name" value="Vaccinia Virus protein VP39"/>
    <property type="match status" value="1"/>
</dbReference>
<dbReference type="EMBL" id="JAZDQV010000014">
    <property type="protein sequence ID" value="MEE1878420.1"/>
    <property type="molecule type" value="Genomic_DNA"/>
</dbReference>
<dbReference type="GO" id="GO:0032259">
    <property type="term" value="P:methylation"/>
    <property type="evidence" value="ECO:0007669"/>
    <property type="project" value="UniProtKB-KW"/>
</dbReference>
<organism evidence="3 4">
    <name type="scientific">Altererythrobacter litoralis</name>
    <dbReference type="NCBI Taxonomy" id="3113904"/>
    <lineage>
        <taxon>Bacteria</taxon>
        <taxon>Pseudomonadati</taxon>
        <taxon>Pseudomonadota</taxon>
        <taxon>Alphaproteobacteria</taxon>
        <taxon>Sphingomonadales</taxon>
        <taxon>Erythrobacteraceae</taxon>
        <taxon>Altererythrobacter</taxon>
    </lineage>
</organism>
<protein>
    <submittedName>
        <fullName evidence="3">Methyltransferase domain-containing protein</fullName>
    </submittedName>
</protein>
<proteinExistence type="predicted"/>
<gene>
    <name evidence="3" type="ORF">VRS74_12075</name>
</gene>
<dbReference type="InterPro" id="IPR050602">
    <property type="entry name" value="Malonyl-ACP_OMT"/>
</dbReference>
<comment type="caution">
    <text evidence="3">The sequence shown here is derived from an EMBL/GenBank/DDBJ whole genome shotgun (WGS) entry which is preliminary data.</text>
</comment>
<dbReference type="SUPFAM" id="SSF53335">
    <property type="entry name" value="S-adenosyl-L-methionine-dependent methyltransferases"/>
    <property type="match status" value="1"/>
</dbReference>
<keyword evidence="4" id="KW-1185">Reference proteome</keyword>
<dbReference type="InterPro" id="IPR029063">
    <property type="entry name" value="SAM-dependent_MTases_sf"/>
</dbReference>